<keyword evidence="1" id="KW-0812">Transmembrane</keyword>
<evidence type="ECO:0000313" key="3">
    <source>
        <dbReference type="Proteomes" id="UP000290273"/>
    </source>
</evidence>
<sequence>MSILTSCIIGLAFIVIGLVLRAYPPEHINNNLGYRTPFSMKNKDTLYEGNRFCGTMLLISGIIFIPFSILIKYVYSNNLNLSMRISSLSLLIIIIIGIVCTEIHLRRIFDKNGTRK</sequence>
<accession>A0ABY0EQ80</accession>
<protein>
    <recommendedName>
        <fullName evidence="4">SdpI family protein</fullName>
    </recommendedName>
</protein>
<name>A0ABY0EQ80_CLOTA</name>
<organism evidence="2 3">
    <name type="scientific">Clostridium tetani</name>
    <dbReference type="NCBI Taxonomy" id="1513"/>
    <lineage>
        <taxon>Bacteria</taxon>
        <taxon>Bacillati</taxon>
        <taxon>Bacillota</taxon>
        <taxon>Clostridia</taxon>
        <taxon>Eubacteriales</taxon>
        <taxon>Clostridiaceae</taxon>
        <taxon>Clostridium</taxon>
    </lineage>
</organism>
<reference evidence="2 3" key="1">
    <citation type="submission" date="2018-06" db="EMBL/GenBank/DDBJ databases">
        <title>Genome conservation of Clostridium tetani.</title>
        <authorList>
            <person name="Bruggemann H."/>
            <person name="Popoff M.R."/>
        </authorList>
    </citation>
    <scope>NUCLEOTIDE SEQUENCE [LARGE SCALE GENOMIC DNA]</scope>
    <source>
        <strain evidence="2 3">63.05</strain>
    </source>
</reference>
<keyword evidence="1" id="KW-1133">Transmembrane helix</keyword>
<dbReference type="InterPro" id="IPR036259">
    <property type="entry name" value="MFS_trans_sf"/>
</dbReference>
<evidence type="ECO:0000256" key="1">
    <source>
        <dbReference type="SAM" id="Phobius"/>
    </source>
</evidence>
<comment type="caution">
    <text evidence="2">The sequence shown here is derived from an EMBL/GenBank/DDBJ whole genome shotgun (WGS) entry which is preliminary data.</text>
</comment>
<feature type="transmembrane region" description="Helical" evidence="1">
    <location>
        <begin position="87"/>
        <end position="105"/>
    </location>
</feature>
<feature type="transmembrane region" description="Helical" evidence="1">
    <location>
        <begin position="56"/>
        <end position="75"/>
    </location>
</feature>
<dbReference type="RefSeq" id="WP_039261207.1">
    <property type="nucleotide sequence ID" value="NZ_JSWD01000061.1"/>
</dbReference>
<proteinExistence type="predicted"/>
<dbReference type="Proteomes" id="UP000290273">
    <property type="component" value="Unassembled WGS sequence"/>
</dbReference>
<dbReference type="Pfam" id="PF13630">
    <property type="entry name" value="SdpI"/>
    <property type="match status" value="1"/>
</dbReference>
<dbReference type="InterPro" id="IPR025962">
    <property type="entry name" value="SdpI/YhfL"/>
</dbReference>
<dbReference type="SUPFAM" id="SSF103473">
    <property type="entry name" value="MFS general substrate transporter"/>
    <property type="match status" value="1"/>
</dbReference>
<keyword evidence="1" id="KW-0472">Membrane</keyword>
<evidence type="ECO:0000313" key="2">
    <source>
        <dbReference type="EMBL" id="RXI52342.1"/>
    </source>
</evidence>
<dbReference type="EMBL" id="QMAU01000050">
    <property type="protein sequence ID" value="RXI52342.1"/>
    <property type="molecule type" value="Genomic_DNA"/>
</dbReference>
<gene>
    <name evidence="2" type="ORF">DP131_12450</name>
</gene>
<evidence type="ECO:0008006" key="4">
    <source>
        <dbReference type="Google" id="ProtNLM"/>
    </source>
</evidence>